<dbReference type="Pfam" id="PF03171">
    <property type="entry name" value="2OG-FeII_Oxy"/>
    <property type="match status" value="1"/>
</dbReference>
<dbReference type="EC" id="1.14.11.13" evidence="14"/>
<comment type="similarity">
    <text evidence="2">Belongs to the triosephosphate isomerase family.</text>
</comment>
<evidence type="ECO:0000313" key="16">
    <source>
        <dbReference type="EMBL" id="GER26039.1"/>
    </source>
</evidence>
<dbReference type="InterPro" id="IPR020861">
    <property type="entry name" value="Triosephosphate_isomerase_AS"/>
</dbReference>
<organism evidence="16 17">
    <name type="scientific">Striga asiatica</name>
    <name type="common">Asiatic witchweed</name>
    <name type="synonym">Buchnera asiatica</name>
    <dbReference type="NCBI Taxonomy" id="4170"/>
    <lineage>
        <taxon>Eukaryota</taxon>
        <taxon>Viridiplantae</taxon>
        <taxon>Streptophyta</taxon>
        <taxon>Embryophyta</taxon>
        <taxon>Tracheophyta</taxon>
        <taxon>Spermatophyta</taxon>
        <taxon>Magnoliopsida</taxon>
        <taxon>eudicotyledons</taxon>
        <taxon>Gunneridae</taxon>
        <taxon>Pentapetalae</taxon>
        <taxon>asterids</taxon>
        <taxon>lamiids</taxon>
        <taxon>Lamiales</taxon>
        <taxon>Orobanchaceae</taxon>
        <taxon>Buchnereae</taxon>
        <taxon>Striga</taxon>
    </lineage>
</organism>
<dbReference type="PANTHER" id="PTHR47990">
    <property type="entry name" value="2-OXOGLUTARATE (2OG) AND FE(II)-DEPENDENT OXYGENASE SUPERFAMILY PROTEIN-RELATED"/>
    <property type="match status" value="1"/>
</dbReference>
<keyword evidence="7" id="KW-0408">Iron</keyword>
<evidence type="ECO:0000256" key="2">
    <source>
        <dbReference type="ARBA" id="ARBA00007422"/>
    </source>
</evidence>
<dbReference type="Proteomes" id="UP000325081">
    <property type="component" value="Unassembled WGS sequence"/>
</dbReference>
<dbReference type="Pfam" id="PF14226">
    <property type="entry name" value="DIOX_N"/>
    <property type="match status" value="1"/>
</dbReference>
<dbReference type="InterPro" id="IPR026992">
    <property type="entry name" value="DIOX_N"/>
</dbReference>
<dbReference type="InterPro" id="IPR044861">
    <property type="entry name" value="IPNS-like_FE2OG_OXY"/>
</dbReference>
<dbReference type="InterPro" id="IPR027443">
    <property type="entry name" value="IPNS-like_sf"/>
</dbReference>
<dbReference type="InterPro" id="IPR050231">
    <property type="entry name" value="Iron_ascorbate_oxido_reductase"/>
</dbReference>
<evidence type="ECO:0000256" key="3">
    <source>
        <dbReference type="ARBA" id="ARBA00011738"/>
    </source>
</evidence>
<keyword evidence="4" id="KW-0479">Metal-binding</keyword>
<dbReference type="GO" id="GO:0002238">
    <property type="term" value="P:response to molecule of fungal origin"/>
    <property type="evidence" value="ECO:0007669"/>
    <property type="project" value="UniProtKB-ARBA"/>
</dbReference>
<keyword evidence="17" id="KW-1185">Reference proteome</keyword>
<evidence type="ECO:0000256" key="10">
    <source>
        <dbReference type="ARBA" id="ARBA00037909"/>
    </source>
</evidence>
<dbReference type="InterPro" id="IPR013785">
    <property type="entry name" value="Aldolase_TIM"/>
</dbReference>
<comment type="catalytic activity">
    <reaction evidence="11">
        <text>gibberellin A1 + 2-oxoglutarate + O2 = gibberellin A8 + succinate + CO2</text>
        <dbReference type="Rhea" id="RHEA:15005"/>
        <dbReference type="ChEBI" id="CHEBI:15379"/>
        <dbReference type="ChEBI" id="CHEBI:16526"/>
        <dbReference type="ChEBI" id="CHEBI:16810"/>
        <dbReference type="ChEBI" id="CHEBI:30031"/>
        <dbReference type="ChEBI" id="CHEBI:58524"/>
        <dbReference type="ChEBI" id="CHEBI:58594"/>
        <dbReference type="EC" id="1.14.11.13"/>
    </reaction>
</comment>
<accession>A0A5A7NZR3</accession>
<evidence type="ECO:0000256" key="13">
    <source>
        <dbReference type="ARBA" id="ARBA00061282"/>
    </source>
</evidence>
<comment type="caution">
    <text evidence="16">The sequence shown here is derived from an EMBL/GenBank/DDBJ whole genome shotgun (WGS) entry which is preliminary data.</text>
</comment>
<evidence type="ECO:0000259" key="15">
    <source>
        <dbReference type="PROSITE" id="PS51471"/>
    </source>
</evidence>
<proteinExistence type="inferred from homology"/>
<dbReference type="GO" id="GO:0009805">
    <property type="term" value="P:coumarin biosynthetic process"/>
    <property type="evidence" value="ECO:0007669"/>
    <property type="project" value="UniProtKB-ARBA"/>
</dbReference>
<evidence type="ECO:0000256" key="6">
    <source>
        <dbReference type="ARBA" id="ARBA00023002"/>
    </source>
</evidence>
<evidence type="ECO:0000256" key="4">
    <source>
        <dbReference type="ARBA" id="ARBA00022723"/>
    </source>
</evidence>
<dbReference type="PROSITE" id="PS00171">
    <property type="entry name" value="TIM_1"/>
    <property type="match status" value="1"/>
</dbReference>
<evidence type="ECO:0000256" key="9">
    <source>
        <dbReference type="ARBA" id="ARBA00024331"/>
    </source>
</evidence>
<dbReference type="InterPro" id="IPR000652">
    <property type="entry name" value="Triosephosphate_isomerase"/>
</dbReference>
<dbReference type="AlphaFoldDB" id="A0A5A7NZR3"/>
<comment type="pathway">
    <text evidence="9">Carbohydrate biosynthesis.</text>
</comment>
<dbReference type="PROSITE" id="PS51471">
    <property type="entry name" value="FE2OG_OXY"/>
    <property type="match status" value="1"/>
</dbReference>
<comment type="function">
    <text evidence="12">Catalyzes the 2-beta-hydroxylation of several biologically active gibberellins, leading to the homeostatic regulation of their endogenous level. Catabolism of gibberellins (GAs) plays a central role in plant development. Converts GA9/GA20 to GA51/GA29 and GA4/GA1 to GA34/GA8.</text>
</comment>
<dbReference type="InterPro" id="IPR005123">
    <property type="entry name" value="Oxoglu/Fe-dep_dioxygenase_dom"/>
</dbReference>
<keyword evidence="8" id="KW-0413">Isomerase</keyword>
<evidence type="ECO:0000313" key="17">
    <source>
        <dbReference type="Proteomes" id="UP000325081"/>
    </source>
</evidence>
<evidence type="ECO:0000256" key="8">
    <source>
        <dbReference type="ARBA" id="ARBA00023235"/>
    </source>
</evidence>
<dbReference type="EMBL" id="BKCP01000669">
    <property type="protein sequence ID" value="GER26039.1"/>
    <property type="molecule type" value="Genomic_DNA"/>
</dbReference>
<dbReference type="Gene3D" id="2.60.120.330">
    <property type="entry name" value="B-lactam Antibiotic, Isopenicillin N Synthase, Chain"/>
    <property type="match status" value="1"/>
</dbReference>
<evidence type="ECO:0000256" key="11">
    <source>
        <dbReference type="ARBA" id="ARBA00052204"/>
    </source>
</evidence>
<dbReference type="SUPFAM" id="SSF51197">
    <property type="entry name" value="Clavaminate synthase-like"/>
    <property type="match status" value="1"/>
</dbReference>
<dbReference type="InterPro" id="IPR035990">
    <property type="entry name" value="TIM_sf"/>
</dbReference>
<keyword evidence="5" id="KW-0223">Dioxygenase</keyword>
<dbReference type="GO" id="GO:0046872">
    <property type="term" value="F:metal ion binding"/>
    <property type="evidence" value="ECO:0007669"/>
    <property type="project" value="UniProtKB-KW"/>
</dbReference>
<name>A0A5A7NZR3_STRAF</name>
<feature type="domain" description="Fe2OG dioxygenase" evidence="15">
    <location>
        <begin position="403"/>
        <end position="509"/>
    </location>
</feature>
<protein>
    <recommendedName>
        <fullName evidence="14">gibberellin 2beta-dioxygenase</fullName>
        <ecNumber evidence="14">1.14.11.13</ecNumber>
    </recommendedName>
</protein>
<evidence type="ECO:0000256" key="12">
    <source>
        <dbReference type="ARBA" id="ARBA00055835"/>
    </source>
</evidence>
<sequence>MATIQRGGSETHAFPVAADEEFPGHGFFFGLMAMNCSTRNMSRVTLMAGCEPFVNCGSRNVRLVDNALGPRDGEITASIEAHIAGVNGTSVVEIWTVQHVCLRVLCGRISMLQLKIVGLRKGVLSLVRLGKASYKVFQDACNLDIPWVILGHSERRALLGETSEFVGDKVAYALAQEEAGSTLDVVAAQTKAIAERISDWTNVVLAYEPVWAIGTGKVATPAQAQGAPSYRQNMVVLSQPVPENLAQFETCKPDPHILTDLPIVDLSDKNSQKPIMEACKGLGFFKVVNHGVSLEFLNRFEAEALGFFNLPQEAKENLGLRKPLGYGNKRIGPNGDVGWVEYLLLQNSANAPTPGIPETLRGFINEYVEEVKRMTCWVLDLIADGLQTGPNRDALSRLVRDERSDSLLRLNYYPPCPDLHALTGRDLIGFGAHTDPQIMSVLRSTNTSGLQICLRDGSWAAVPPDHTSFYFIVGDSLQVMTNGRFRSVRHRVLANSLKPRLSMIYFGGPPASEKITPLPSVMEEGEESLYEEFTWSEYKESVYKTRLADDRLGFFQKTKPII</sequence>
<dbReference type="PROSITE" id="PS51440">
    <property type="entry name" value="TIM_2"/>
    <property type="match status" value="1"/>
</dbReference>
<reference evidence="17" key="1">
    <citation type="journal article" date="2019" name="Curr. Biol.">
        <title>Genome Sequence of Striga asiatica Provides Insight into the Evolution of Plant Parasitism.</title>
        <authorList>
            <person name="Yoshida S."/>
            <person name="Kim S."/>
            <person name="Wafula E.K."/>
            <person name="Tanskanen J."/>
            <person name="Kim Y.M."/>
            <person name="Honaas L."/>
            <person name="Yang Z."/>
            <person name="Spallek T."/>
            <person name="Conn C.E."/>
            <person name="Ichihashi Y."/>
            <person name="Cheong K."/>
            <person name="Cui S."/>
            <person name="Der J.P."/>
            <person name="Gundlach H."/>
            <person name="Jiao Y."/>
            <person name="Hori C."/>
            <person name="Ishida J.K."/>
            <person name="Kasahara H."/>
            <person name="Kiba T."/>
            <person name="Kim M.S."/>
            <person name="Koo N."/>
            <person name="Laohavisit A."/>
            <person name="Lee Y.H."/>
            <person name="Lumba S."/>
            <person name="McCourt P."/>
            <person name="Mortimer J.C."/>
            <person name="Mutuku J.M."/>
            <person name="Nomura T."/>
            <person name="Sasaki-Sekimoto Y."/>
            <person name="Seto Y."/>
            <person name="Wang Y."/>
            <person name="Wakatake T."/>
            <person name="Sakakibara H."/>
            <person name="Demura T."/>
            <person name="Yamaguchi S."/>
            <person name="Yoneyama K."/>
            <person name="Manabe R.I."/>
            <person name="Nelson D.C."/>
            <person name="Schulman A.H."/>
            <person name="Timko M.P."/>
            <person name="dePamphilis C.W."/>
            <person name="Choi D."/>
            <person name="Shirasu K."/>
        </authorList>
    </citation>
    <scope>NUCLEOTIDE SEQUENCE [LARGE SCALE GENOMIC DNA]</scope>
    <source>
        <strain evidence="17">cv. UVA1</strain>
    </source>
</reference>
<dbReference type="SUPFAM" id="SSF51351">
    <property type="entry name" value="Triosephosphate isomerase (TIM)"/>
    <property type="match status" value="1"/>
</dbReference>
<dbReference type="FunFam" id="2.60.120.330:FF:000014">
    <property type="entry name" value="Gibberellin 2-beta-dioxygenase 1"/>
    <property type="match status" value="1"/>
</dbReference>
<comment type="subunit">
    <text evidence="3">Homodimer.</text>
</comment>
<gene>
    <name evidence="16" type="ORF">STAS_01651</name>
</gene>
<comment type="similarity">
    <text evidence="13">Belongs to the iron/ascorbate-dependent oxidoreductase family. GA2OX subfamily.</text>
</comment>
<keyword evidence="6" id="KW-0560">Oxidoreductase</keyword>
<dbReference type="Gene3D" id="3.20.20.70">
    <property type="entry name" value="Aldolase class I"/>
    <property type="match status" value="1"/>
</dbReference>
<dbReference type="GO" id="GO:0004807">
    <property type="term" value="F:triose-phosphate isomerase activity"/>
    <property type="evidence" value="ECO:0007669"/>
    <property type="project" value="InterPro"/>
</dbReference>
<comment type="pathway">
    <text evidence="1">Hormone biosynthesis.</text>
</comment>
<dbReference type="GO" id="GO:0045543">
    <property type="term" value="F:gibberellin 2-beta-dioxygenase activity"/>
    <property type="evidence" value="ECO:0007669"/>
    <property type="project" value="UniProtKB-EC"/>
</dbReference>
<dbReference type="OrthoDB" id="288590at2759"/>
<evidence type="ECO:0000256" key="14">
    <source>
        <dbReference type="ARBA" id="ARBA00066708"/>
    </source>
</evidence>
<dbReference type="Pfam" id="PF00121">
    <property type="entry name" value="TIM"/>
    <property type="match status" value="1"/>
</dbReference>
<dbReference type="CDD" id="cd00311">
    <property type="entry name" value="TIM"/>
    <property type="match status" value="1"/>
</dbReference>
<evidence type="ECO:0000256" key="5">
    <source>
        <dbReference type="ARBA" id="ARBA00022964"/>
    </source>
</evidence>
<evidence type="ECO:0000256" key="1">
    <source>
        <dbReference type="ARBA" id="ARBA00004972"/>
    </source>
</evidence>
<evidence type="ECO:0000256" key="7">
    <source>
        <dbReference type="ARBA" id="ARBA00023004"/>
    </source>
</evidence>
<comment type="pathway">
    <text evidence="10">Plant hormone biosynthesis; gibberellin biosynthesis.</text>
</comment>